<dbReference type="InterPro" id="IPR033138">
    <property type="entry name" value="Cu_oxidase_CS"/>
</dbReference>
<dbReference type="InterPro" id="IPR002355">
    <property type="entry name" value="Cu_oxidase_Cu_BS"/>
</dbReference>
<evidence type="ECO:0000256" key="7">
    <source>
        <dbReference type="SAM" id="MobiDB-lite"/>
    </source>
</evidence>
<dbReference type="PANTHER" id="PTHR11709:SF394">
    <property type="entry name" value="FI03373P-RELATED"/>
    <property type="match status" value="1"/>
</dbReference>
<feature type="domain" description="Plastocyanin-like" evidence="11">
    <location>
        <begin position="108"/>
        <end position="223"/>
    </location>
</feature>
<comment type="caution">
    <text evidence="12">The sequence shown here is derived from an EMBL/GenBank/DDBJ whole genome shotgun (WGS) entry which is preliminary data.</text>
</comment>
<dbReference type="PROSITE" id="PS00080">
    <property type="entry name" value="MULTICOPPER_OXIDASE2"/>
    <property type="match status" value="1"/>
</dbReference>
<evidence type="ECO:0000256" key="5">
    <source>
        <dbReference type="ARBA" id="ARBA00023008"/>
    </source>
</evidence>
<dbReference type="InterPro" id="IPR001117">
    <property type="entry name" value="Cu-oxidase_2nd"/>
</dbReference>
<evidence type="ECO:0000313" key="12">
    <source>
        <dbReference type="EMBL" id="KAK2612625.1"/>
    </source>
</evidence>
<evidence type="ECO:0000259" key="11">
    <source>
        <dbReference type="Pfam" id="PF07732"/>
    </source>
</evidence>
<dbReference type="CDD" id="cd04205">
    <property type="entry name" value="CuRO_2_LCC_like"/>
    <property type="match status" value="1"/>
</dbReference>
<dbReference type="InterPro" id="IPR008972">
    <property type="entry name" value="Cupredoxin"/>
</dbReference>
<keyword evidence="2" id="KW-0479">Metal-binding</keyword>
<proteinExistence type="inferred from homology"/>
<keyword evidence="4" id="KW-0560">Oxidoreductase</keyword>
<keyword evidence="3" id="KW-0732">Signal</keyword>
<dbReference type="InterPro" id="IPR045087">
    <property type="entry name" value="Cu-oxidase_fam"/>
</dbReference>
<keyword evidence="8" id="KW-0812">Transmembrane</keyword>
<protein>
    <recommendedName>
        <fullName evidence="14">Multicopper oxidase</fullName>
    </recommendedName>
</protein>
<evidence type="ECO:0000256" key="1">
    <source>
        <dbReference type="ARBA" id="ARBA00010609"/>
    </source>
</evidence>
<sequence length="630" mass="68943">MSDHGDDEEGHRLLDEAAVERPLSEEYDVEAESGGRPSRSSSGTSIWVSLGLFIVALVLTLPFLGYMRHGKSTQGTSSPPPKQLAIALYPENHAFRDAKTLEFHWNVTLGKKSPDGVEKAVYLVNGVFPGPTIEARSGDRIIVHVHNTLESEGLALHWHGLRMKGSNSMDGAVGFTQCPIPAGGDFVYDFRIGEDESGTFWWHSHSQVQRGDGLYGGLVVHQPGVKPTQREALVLLGDWFHRKQTDVFDWYFDWGSLGNEPVPDSVLVNGRGRYNCSMAVPARPVVCNQVETGDVLPLLAGEQRSPVKLRLVNTGTVAGVTVAVDGATIQPVAIDGGFAVRDEPGSSAGILYPGERADVVVRWDEGAQGSNLHVDLDDENFGGFPNPALNPNHTFSIFPPRRDNQQPRQENSPPILPDDHRHRDLAKVVAASPPSSTLPSQAQETLVLYFKTQLLSRFENKPLGFVNNTSWKPQSPPLLATARAAWNDDQFVPFIKSDARRSPTDVDIVINNLDDGSHPIHLHGYSFYVLSSYRAEGRSGWGSYNPYEDEPLGPMNLVDPIRKDTVSVPRRGHVVIRVRADNPGLWMMHCHMLVHMGTGMATGLHVGVENGAVDEAAATLCAPKSIMSNK</sequence>
<dbReference type="Gene3D" id="2.60.40.420">
    <property type="entry name" value="Cupredoxins - blue copper proteins"/>
    <property type="match status" value="3"/>
</dbReference>
<dbReference type="InterPro" id="IPR011706">
    <property type="entry name" value="Cu-oxidase_C"/>
</dbReference>
<feature type="domain" description="Plastocyanin-like" evidence="10">
    <location>
        <begin position="506"/>
        <end position="606"/>
    </location>
</feature>
<organism evidence="12 13">
    <name type="scientific">Conoideocrella luteorostrata</name>
    <dbReference type="NCBI Taxonomy" id="1105319"/>
    <lineage>
        <taxon>Eukaryota</taxon>
        <taxon>Fungi</taxon>
        <taxon>Dikarya</taxon>
        <taxon>Ascomycota</taxon>
        <taxon>Pezizomycotina</taxon>
        <taxon>Sordariomycetes</taxon>
        <taxon>Hypocreomycetidae</taxon>
        <taxon>Hypocreales</taxon>
        <taxon>Clavicipitaceae</taxon>
        <taxon>Conoideocrella</taxon>
    </lineage>
</organism>
<evidence type="ECO:0000256" key="3">
    <source>
        <dbReference type="ARBA" id="ARBA00022729"/>
    </source>
</evidence>
<dbReference type="Pfam" id="PF07732">
    <property type="entry name" value="Cu-oxidase_3"/>
    <property type="match status" value="1"/>
</dbReference>
<comment type="similarity">
    <text evidence="1">Belongs to the multicopper oxidase family.</text>
</comment>
<evidence type="ECO:0000259" key="9">
    <source>
        <dbReference type="Pfam" id="PF00394"/>
    </source>
</evidence>
<evidence type="ECO:0000313" key="13">
    <source>
        <dbReference type="Proteomes" id="UP001251528"/>
    </source>
</evidence>
<feature type="domain" description="Plastocyanin-like" evidence="9">
    <location>
        <begin position="232"/>
        <end position="365"/>
    </location>
</feature>
<dbReference type="GO" id="GO:0016491">
    <property type="term" value="F:oxidoreductase activity"/>
    <property type="evidence" value="ECO:0007669"/>
    <property type="project" value="UniProtKB-KW"/>
</dbReference>
<dbReference type="PANTHER" id="PTHR11709">
    <property type="entry name" value="MULTI-COPPER OXIDASE"/>
    <property type="match status" value="1"/>
</dbReference>
<dbReference type="PROSITE" id="PS00079">
    <property type="entry name" value="MULTICOPPER_OXIDASE1"/>
    <property type="match status" value="2"/>
</dbReference>
<evidence type="ECO:0000256" key="8">
    <source>
        <dbReference type="SAM" id="Phobius"/>
    </source>
</evidence>
<keyword evidence="5" id="KW-0186">Copper</keyword>
<keyword evidence="13" id="KW-1185">Reference proteome</keyword>
<accession>A0AAJ0CX95</accession>
<dbReference type="Pfam" id="PF00394">
    <property type="entry name" value="Cu-oxidase"/>
    <property type="match status" value="1"/>
</dbReference>
<evidence type="ECO:0000256" key="6">
    <source>
        <dbReference type="ARBA" id="ARBA00023180"/>
    </source>
</evidence>
<dbReference type="Proteomes" id="UP001251528">
    <property type="component" value="Unassembled WGS sequence"/>
</dbReference>
<feature type="region of interest" description="Disordered" evidence="7">
    <location>
        <begin position="392"/>
        <end position="420"/>
    </location>
</feature>
<dbReference type="InterPro" id="IPR011707">
    <property type="entry name" value="Cu-oxidase-like_N"/>
</dbReference>
<evidence type="ECO:0000256" key="2">
    <source>
        <dbReference type="ARBA" id="ARBA00022723"/>
    </source>
</evidence>
<feature type="compositionally biased region" description="Basic and acidic residues" evidence="7">
    <location>
        <begin position="1"/>
        <end position="24"/>
    </location>
</feature>
<evidence type="ECO:0000259" key="10">
    <source>
        <dbReference type="Pfam" id="PF07731"/>
    </source>
</evidence>
<name>A0AAJ0CX95_9HYPO</name>
<dbReference type="EMBL" id="JASWJB010000014">
    <property type="protein sequence ID" value="KAK2612625.1"/>
    <property type="molecule type" value="Genomic_DNA"/>
</dbReference>
<keyword evidence="8" id="KW-0472">Membrane</keyword>
<dbReference type="SUPFAM" id="SSF49503">
    <property type="entry name" value="Cupredoxins"/>
    <property type="match status" value="3"/>
</dbReference>
<gene>
    <name evidence="12" type="ORF">QQS21_001397</name>
</gene>
<keyword evidence="6" id="KW-0325">Glycoprotein</keyword>
<evidence type="ECO:0008006" key="14">
    <source>
        <dbReference type="Google" id="ProtNLM"/>
    </source>
</evidence>
<reference evidence="12" key="1">
    <citation type="submission" date="2023-06" db="EMBL/GenBank/DDBJ databases">
        <title>Conoideocrella luteorostrata (Hypocreales: Clavicipitaceae), a potential biocontrol fungus for elongate hemlock scale in United States Christmas tree production areas.</title>
        <authorList>
            <person name="Barrett H."/>
            <person name="Lovett B."/>
            <person name="Macias A.M."/>
            <person name="Stajich J.E."/>
            <person name="Kasson M.T."/>
        </authorList>
    </citation>
    <scope>NUCLEOTIDE SEQUENCE</scope>
    <source>
        <strain evidence="12">ARSEF 14590</strain>
    </source>
</reference>
<keyword evidence="8" id="KW-1133">Transmembrane helix</keyword>
<evidence type="ECO:0000256" key="4">
    <source>
        <dbReference type="ARBA" id="ARBA00023002"/>
    </source>
</evidence>
<dbReference type="CDD" id="cd13910">
    <property type="entry name" value="CuRO_3_MCO_like_4"/>
    <property type="match status" value="1"/>
</dbReference>
<feature type="compositionally biased region" description="Low complexity" evidence="7">
    <location>
        <begin position="34"/>
        <end position="43"/>
    </location>
</feature>
<dbReference type="Pfam" id="PF07731">
    <property type="entry name" value="Cu-oxidase_2"/>
    <property type="match status" value="1"/>
</dbReference>
<feature type="transmembrane region" description="Helical" evidence="8">
    <location>
        <begin position="46"/>
        <end position="67"/>
    </location>
</feature>
<dbReference type="AlphaFoldDB" id="A0AAJ0CX95"/>
<dbReference type="GO" id="GO:0005507">
    <property type="term" value="F:copper ion binding"/>
    <property type="evidence" value="ECO:0007669"/>
    <property type="project" value="InterPro"/>
</dbReference>
<feature type="region of interest" description="Disordered" evidence="7">
    <location>
        <begin position="1"/>
        <end position="43"/>
    </location>
</feature>